<dbReference type="InterPro" id="IPR000064">
    <property type="entry name" value="NLP_P60_dom"/>
</dbReference>
<dbReference type="Pfam" id="PF00877">
    <property type="entry name" value="NLPC_P60"/>
    <property type="match status" value="1"/>
</dbReference>
<dbReference type="GO" id="GO:0008234">
    <property type="term" value="F:cysteine-type peptidase activity"/>
    <property type="evidence" value="ECO:0007669"/>
    <property type="project" value="UniProtKB-KW"/>
</dbReference>
<feature type="chain" id="PRO_5017181616" evidence="6">
    <location>
        <begin position="25"/>
        <end position="445"/>
    </location>
</feature>
<feature type="signal peptide" evidence="6">
    <location>
        <begin position="1"/>
        <end position="24"/>
    </location>
</feature>
<dbReference type="PANTHER" id="PTHR47053:SF1">
    <property type="entry name" value="MUREIN DD-ENDOPEPTIDASE MEPH-RELATED"/>
    <property type="match status" value="1"/>
</dbReference>
<evidence type="ECO:0000256" key="6">
    <source>
        <dbReference type="SAM" id="SignalP"/>
    </source>
</evidence>
<reference evidence="9" key="1">
    <citation type="submission" date="2016-09" db="EMBL/GenBank/DDBJ databases">
        <authorList>
            <person name="Varghese N."/>
            <person name="Submissions S."/>
        </authorList>
    </citation>
    <scope>NUCLEOTIDE SEQUENCE [LARGE SCALE GENOMIC DNA]</scope>
    <source>
        <strain evidence="9">JS23</strain>
    </source>
</reference>
<evidence type="ECO:0000256" key="2">
    <source>
        <dbReference type="ARBA" id="ARBA00022670"/>
    </source>
</evidence>
<keyword evidence="3 8" id="KW-0378">Hydrolase</keyword>
<feature type="region of interest" description="Disordered" evidence="5">
    <location>
        <begin position="388"/>
        <end position="445"/>
    </location>
</feature>
<evidence type="ECO:0000259" key="7">
    <source>
        <dbReference type="PROSITE" id="PS51935"/>
    </source>
</evidence>
<keyword evidence="2" id="KW-0645">Protease</keyword>
<dbReference type="STRING" id="1770053.SAMN05216551_10390"/>
<dbReference type="InterPro" id="IPR038765">
    <property type="entry name" value="Papain-like_cys_pep_sf"/>
</dbReference>
<keyword evidence="4" id="KW-0788">Thiol protease</keyword>
<evidence type="ECO:0000256" key="1">
    <source>
        <dbReference type="ARBA" id="ARBA00007074"/>
    </source>
</evidence>
<organism evidence="8 9">
    <name type="scientific">Chitinasiproducens palmae</name>
    <dbReference type="NCBI Taxonomy" id="1770053"/>
    <lineage>
        <taxon>Bacteria</taxon>
        <taxon>Pseudomonadati</taxon>
        <taxon>Pseudomonadota</taxon>
        <taxon>Betaproteobacteria</taxon>
        <taxon>Burkholderiales</taxon>
        <taxon>Burkholderiaceae</taxon>
        <taxon>Chitinasiproducens</taxon>
    </lineage>
</organism>
<dbReference type="RefSeq" id="WP_091906184.1">
    <property type="nucleotide sequence ID" value="NZ_FNLO01000003.1"/>
</dbReference>
<dbReference type="EMBL" id="FNLO01000003">
    <property type="protein sequence ID" value="SDV47544.1"/>
    <property type="molecule type" value="Genomic_DNA"/>
</dbReference>
<evidence type="ECO:0000256" key="5">
    <source>
        <dbReference type="SAM" id="MobiDB-lite"/>
    </source>
</evidence>
<name>A0A1H2PM05_9BURK</name>
<evidence type="ECO:0000256" key="4">
    <source>
        <dbReference type="ARBA" id="ARBA00022807"/>
    </source>
</evidence>
<gene>
    <name evidence="8" type="ORF">SAMN05216551_10390</name>
</gene>
<dbReference type="Gene3D" id="3.90.1720.10">
    <property type="entry name" value="endopeptidase domain like (from Nostoc punctiforme)"/>
    <property type="match status" value="1"/>
</dbReference>
<evidence type="ECO:0000313" key="9">
    <source>
        <dbReference type="Proteomes" id="UP000243719"/>
    </source>
</evidence>
<protein>
    <submittedName>
        <fullName evidence="8">Cell wall-associated hydrolase, NlpC family</fullName>
    </submittedName>
</protein>
<keyword evidence="6" id="KW-0732">Signal</keyword>
<dbReference type="AlphaFoldDB" id="A0A1H2PM05"/>
<proteinExistence type="inferred from homology"/>
<feature type="region of interest" description="Disordered" evidence="5">
    <location>
        <begin position="32"/>
        <end position="54"/>
    </location>
</feature>
<feature type="region of interest" description="Disordered" evidence="5">
    <location>
        <begin position="251"/>
        <end position="271"/>
    </location>
</feature>
<evidence type="ECO:0000313" key="8">
    <source>
        <dbReference type="EMBL" id="SDV47544.1"/>
    </source>
</evidence>
<feature type="compositionally biased region" description="Basic and acidic residues" evidence="5">
    <location>
        <begin position="428"/>
        <end position="437"/>
    </location>
</feature>
<dbReference type="PROSITE" id="PS51935">
    <property type="entry name" value="NLPC_P60"/>
    <property type="match status" value="1"/>
</dbReference>
<dbReference type="SUPFAM" id="SSF54001">
    <property type="entry name" value="Cysteine proteinases"/>
    <property type="match status" value="1"/>
</dbReference>
<evidence type="ECO:0000256" key="3">
    <source>
        <dbReference type="ARBA" id="ARBA00022801"/>
    </source>
</evidence>
<dbReference type="GO" id="GO:0006508">
    <property type="term" value="P:proteolysis"/>
    <property type="evidence" value="ECO:0007669"/>
    <property type="project" value="UniProtKB-KW"/>
</dbReference>
<dbReference type="OrthoDB" id="9807055at2"/>
<keyword evidence="9" id="KW-1185">Reference proteome</keyword>
<sequence>MLSPSFFAPSMRLPALLLVVTASALVVGCGSTPPARESASGAKGGLRTAHGGAPKAYAPPSGFPRFVDQSVGTEEISIQAMSLVGVPYRWGGNTPEAGFDCSGLVRYVVARAADVELPRTTADMSQRGSPIDPDGVAPGDLIYFNTTGRPHSHVGIYVGNYRFVNAPSTGGTVRIDYVTNPYWAKRFDGLRRIDRATRSPFDAPQWQAAAPAAATVATAPAPVRPVATPVRPPAAVAPAVAAVAVSSPAPRVDIAGGREDGGSRQGGSDPIAGAIASAEAGAALDGGGGAAAPMRVATAAPRAPSAYAPRNAYAPGNVSGNVSGSVYIAPENPARAAAPATVVRTAATRPATVAGQPTSQLTVQPTAQPTVQPTAQPVPQAIRTVPAAVAESSNAPSARPAAPDAFEPPPPLARQAMRQVPNSPTLDARTHGDDDPIGRMAAGQL</sequence>
<comment type="similarity">
    <text evidence="1">Belongs to the peptidase C40 family.</text>
</comment>
<dbReference type="Proteomes" id="UP000243719">
    <property type="component" value="Unassembled WGS sequence"/>
</dbReference>
<feature type="domain" description="NlpC/P60" evidence="7">
    <location>
        <begin position="70"/>
        <end position="194"/>
    </location>
</feature>
<feature type="compositionally biased region" description="Low complexity" evidence="5">
    <location>
        <begin position="390"/>
        <end position="405"/>
    </location>
</feature>
<dbReference type="PANTHER" id="PTHR47053">
    <property type="entry name" value="MUREIN DD-ENDOPEPTIDASE MEPH-RELATED"/>
    <property type="match status" value="1"/>
</dbReference>
<dbReference type="InterPro" id="IPR051202">
    <property type="entry name" value="Peptidase_C40"/>
</dbReference>
<accession>A0A1H2PM05</accession>